<sequence length="62" mass="7180">MQAFLAGSIAAKKILSNWALYVSLVTKRFQNLKNLFAPKLDTRFVVKLWKCLDWVDAFLSFL</sequence>
<reference evidence="1 2" key="1">
    <citation type="submission" date="2016-11" db="EMBL/GenBank/DDBJ databases">
        <title>Draft Genome Sequences of Nine Cyanobacterial Strains from Diverse Habitats.</title>
        <authorList>
            <person name="Zhu T."/>
            <person name="Hou S."/>
            <person name="Lu X."/>
            <person name="Hess W.R."/>
        </authorList>
    </citation>
    <scope>NUCLEOTIDE SEQUENCE [LARGE SCALE GENOMIC DNA]</scope>
    <source>
        <strain evidence="1 2">NIES-593</strain>
    </source>
</reference>
<protein>
    <submittedName>
        <fullName evidence="1">Uncharacterized protein</fullName>
    </submittedName>
</protein>
<dbReference type="AlphaFoldDB" id="A0A1U7HKN9"/>
<proteinExistence type="predicted"/>
<dbReference type="Proteomes" id="UP000186868">
    <property type="component" value="Unassembled WGS sequence"/>
</dbReference>
<comment type="caution">
    <text evidence="1">The sequence shown here is derived from an EMBL/GenBank/DDBJ whole genome shotgun (WGS) entry which is preliminary data.</text>
</comment>
<name>A0A1U7HKN9_9CYAN</name>
<organism evidence="1 2">
    <name type="scientific">Hydrococcus rivularis NIES-593</name>
    <dbReference type="NCBI Taxonomy" id="1921803"/>
    <lineage>
        <taxon>Bacteria</taxon>
        <taxon>Bacillati</taxon>
        <taxon>Cyanobacteriota</taxon>
        <taxon>Cyanophyceae</taxon>
        <taxon>Pleurocapsales</taxon>
        <taxon>Hydrococcaceae</taxon>
        <taxon>Hydrococcus</taxon>
    </lineage>
</organism>
<gene>
    <name evidence="1" type="ORF">NIES593_08250</name>
</gene>
<accession>A0A1U7HKN9</accession>
<keyword evidence="2" id="KW-1185">Reference proteome</keyword>
<evidence type="ECO:0000313" key="2">
    <source>
        <dbReference type="Proteomes" id="UP000186868"/>
    </source>
</evidence>
<dbReference type="EMBL" id="MRCB01000007">
    <property type="protein sequence ID" value="OKH24139.1"/>
    <property type="molecule type" value="Genomic_DNA"/>
</dbReference>
<evidence type="ECO:0000313" key="1">
    <source>
        <dbReference type="EMBL" id="OKH24139.1"/>
    </source>
</evidence>